<dbReference type="PROSITE" id="PS51257">
    <property type="entry name" value="PROKAR_LIPOPROTEIN"/>
    <property type="match status" value="1"/>
</dbReference>
<name>A0A0B0EQH3_9BACT</name>
<dbReference type="GO" id="GO:0022900">
    <property type="term" value="P:electron transport chain"/>
    <property type="evidence" value="ECO:0007669"/>
    <property type="project" value="InterPro"/>
</dbReference>
<dbReference type="EMBL" id="JRYO01000059">
    <property type="protein sequence ID" value="KHE93373.1"/>
    <property type="molecule type" value="Genomic_DNA"/>
</dbReference>
<protein>
    <recommendedName>
        <fullName evidence="3">Cytochrome c</fullName>
    </recommendedName>
</protein>
<evidence type="ECO:0000313" key="1">
    <source>
        <dbReference type="EMBL" id="KHE93373.1"/>
    </source>
</evidence>
<organism evidence="1 2">
    <name type="scientific">Candidatus Scalindua brodae</name>
    <dbReference type="NCBI Taxonomy" id="237368"/>
    <lineage>
        <taxon>Bacteria</taxon>
        <taxon>Pseudomonadati</taxon>
        <taxon>Planctomycetota</taxon>
        <taxon>Candidatus Brocadiia</taxon>
        <taxon>Candidatus Brocadiales</taxon>
        <taxon>Candidatus Scalinduaceae</taxon>
        <taxon>Candidatus Scalindua</taxon>
    </lineage>
</organism>
<sequence>MEIYRNRFTGNILKLSVIGLIFILSCGKVEEPVVVDGTVQWYTKLGFKEDMKKIKSDTTLLTRRMGEGDWADAVELCETIEKSFASLNLSSDEIPEEYFELQQMFNESLAKIKKTCQTGDFGTSDDRLRALKQSCSYCHRILRKEFDRMNMESDFDVAVDRIYKDRPPVTVKINGGGS</sequence>
<reference evidence="1 2" key="1">
    <citation type="submission" date="2014-10" db="EMBL/GenBank/DDBJ databases">
        <title>Draft genome of anammox bacterium scalindua brodae, obtained using differential coverage binning of sequence data from two enrichment reactors.</title>
        <authorList>
            <person name="Speth D.R."/>
            <person name="Russ L."/>
            <person name="Kartal B."/>
            <person name="Op den Camp H.J."/>
            <person name="Dutilh B.E."/>
            <person name="Jetten M.S."/>
        </authorList>
    </citation>
    <scope>NUCLEOTIDE SEQUENCE [LARGE SCALE GENOMIC DNA]</scope>
    <source>
        <strain evidence="1">RU1</strain>
    </source>
</reference>
<dbReference type="SUPFAM" id="SSF47175">
    <property type="entry name" value="Cytochromes"/>
    <property type="match status" value="1"/>
</dbReference>
<comment type="caution">
    <text evidence="1">The sequence shown here is derived from an EMBL/GenBank/DDBJ whole genome shotgun (WGS) entry which is preliminary data.</text>
</comment>
<dbReference type="InterPro" id="IPR010980">
    <property type="entry name" value="Cyt_c/b562"/>
</dbReference>
<dbReference type="Proteomes" id="UP000030652">
    <property type="component" value="Unassembled WGS sequence"/>
</dbReference>
<dbReference type="GO" id="GO:0009055">
    <property type="term" value="F:electron transfer activity"/>
    <property type="evidence" value="ECO:0007669"/>
    <property type="project" value="InterPro"/>
</dbReference>
<gene>
    <name evidence="1" type="ORF">SCABRO_00911</name>
</gene>
<proteinExistence type="predicted"/>
<dbReference type="GO" id="GO:0020037">
    <property type="term" value="F:heme binding"/>
    <property type="evidence" value="ECO:0007669"/>
    <property type="project" value="InterPro"/>
</dbReference>
<dbReference type="AlphaFoldDB" id="A0A0B0EQH3"/>
<evidence type="ECO:0000313" key="2">
    <source>
        <dbReference type="Proteomes" id="UP000030652"/>
    </source>
</evidence>
<dbReference type="GO" id="GO:0005506">
    <property type="term" value="F:iron ion binding"/>
    <property type="evidence" value="ECO:0007669"/>
    <property type="project" value="InterPro"/>
</dbReference>
<evidence type="ECO:0008006" key="3">
    <source>
        <dbReference type="Google" id="ProtNLM"/>
    </source>
</evidence>
<accession>A0A0B0EQH3</accession>